<dbReference type="InterPro" id="IPR053737">
    <property type="entry name" value="Type_II_TA_Toxin"/>
</dbReference>
<dbReference type="PROSITE" id="PS51459">
    <property type="entry name" value="FIDO"/>
    <property type="match status" value="1"/>
</dbReference>
<dbReference type="InterPro" id="IPR036597">
    <property type="entry name" value="Fido-like_dom_sf"/>
</dbReference>
<feature type="domain" description="Fido" evidence="1">
    <location>
        <begin position="8"/>
        <end position="125"/>
    </location>
</feature>
<accession>A0ABT3G8N3</accession>
<dbReference type="PIRSF" id="PIRSF018297">
    <property type="entry name" value="Doc"/>
    <property type="match status" value="1"/>
</dbReference>
<dbReference type="InterPro" id="IPR003812">
    <property type="entry name" value="Fido"/>
</dbReference>
<name>A0ABT3G8N3_9BACT</name>
<gene>
    <name evidence="2" type="ORF">OJ996_20365</name>
</gene>
<dbReference type="Pfam" id="PF02661">
    <property type="entry name" value="Fic"/>
    <property type="match status" value="1"/>
</dbReference>
<evidence type="ECO:0000259" key="1">
    <source>
        <dbReference type="PROSITE" id="PS51459"/>
    </source>
</evidence>
<dbReference type="InterPro" id="IPR006440">
    <property type="entry name" value="Doc"/>
</dbReference>
<comment type="caution">
    <text evidence="2">The sequence shown here is derived from an EMBL/GenBank/DDBJ whole genome shotgun (WGS) entry which is preliminary data.</text>
</comment>
<organism evidence="2 3">
    <name type="scientific">Luteolibacter rhizosphaerae</name>
    <dbReference type="NCBI Taxonomy" id="2989719"/>
    <lineage>
        <taxon>Bacteria</taxon>
        <taxon>Pseudomonadati</taxon>
        <taxon>Verrucomicrobiota</taxon>
        <taxon>Verrucomicrobiia</taxon>
        <taxon>Verrucomicrobiales</taxon>
        <taxon>Verrucomicrobiaceae</taxon>
        <taxon>Luteolibacter</taxon>
    </lineage>
</organism>
<evidence type="ECO:0000313" key="2">
    <source>
        <dbReference type="EMBL" id="MCW1915954.1"/>
    </source>
</evidence>
<dbReference type="EMBL" id="JAPDDR010000011">
    <property type="protein sequence ID" value="MCW1915954.1"/>
    <property type="molecule type" value="Genomic_DNA"/>
</dbReference>
<proteinExistence type="predicted"/>
<dbReference type="PANTHER" id="PTHR39426:SF1">
    <property type="entry name" value="HOMOLOGY TO DEATH-ON-CURING PROTEIN OF PHAGE P1"/>
    <property type="match status" value="1"/>
</dbReference>
<protein>
    <submittedName>
        <fullName evidence="2">Type II toxin-antitoxin system death-on-curing family toxin</fullName>
    </submittedName>
</protein>
<evidence type="ECO:0000313" key="3">
    <source>
        <dbReference type="Proteomes" id="UP001165653"/>
    </source>
</evidence>
<dbReference type="RefSeq" id="WP_264515517.1">
    <property type="nucleotide sequence ID" value="NZ_JAPDDR010000011.1"/>
</dbReference>
<keyword evidence="3" id="KW-1185">Reference proteome</keyword>
<dbReference type="PANTHER" id="PTHR39426">
    <property type="entry name" value="HOMOLOGY TO DEATH-ON-CURING PROTEIN OF PHAGE P1"/>
    <property type="match status" value="1"/>
</dbReference>
<dbReference type="SUPFAM" id="SSF140931">
    <property type="entry name" value="Fic-like"/>
    <property type="match status" value="1"/>
</dbReference>
<dbReference type="Gene3D" id="1.20.120.1870">
    <property type="entry name" value="Fic/DOC protein, Fido domain"/>
    <property type="match status" value="1"/>
</dbReference>
<reference evidence="2" key="1">
    <citation type="submission" date="2022-10" db="EMBL/GenBank/DDBJ databases">
        <title>Luteolibacter sp. GHJ8, whole genome shotgun sequencing project.</title>
        <authorList>
            <person name="Zhao G."/>
            <person name="Shen L."/>
        </authorList>
    </citation>
    <scope>NUCLEOTIDE SEQUENCE</scope>
    <source>
        <strain evidence="2">GHJ8</strain>
    </source>
</reference>
<dbReference type="NCBIfam" id="TIGR01550">
    <property type="entry name" value="DOC_P1"/>
    <property type="match status" value="1"/>
</dbReference>
<dbReference type="Proteomes" id="UP001165653">
    <property type="component" value="Unassembled WGS sequence"/>
</dbReference>
<sequence length="128" mass="13992">MAEEPFFLSLDHVEAIHRRSLAEHGGAAGIADPGGLESAAMQARNVYHYLRGDLFEIAAAYAFHIAEAQACIDGNKRTAAASALIFLECNGVDTTRIDPMKLYQPMIDISAHRLDRAGMAKVMRELFS</sequence>